<dbReference type="OrthoDB" id="10336726at2759"/>
<protein>
    <submittedName>
        <fullName evidence="1">Uncharacterized protein</fullName>
    </submittedName>
</protein>
<comment type="caution">
    <text evidence="1">The sequence shown here is derived from an EMBL/GenBank/DDBJ whole genome shotgun (WGS) entry which is preliminary data.</text>
</comment>
<dbReference type="EMBL" id="JAACJK010000109">
    <property type="protein sequence ID" value="KAF5333119.1"/>
    <property type="molecule type" value="Genomic_DNA"/>
</dbReference>
<dbReference type="Proteomes" id="UP000541558">
    <property type="component" value="Unassembled WGS sequence"/>
</dbReference>
<organism evidence="1 2">
    <name type="scientific">Ephemerocybe angulata</name>
    <dbReference type="NCBI Taxonomy" id="980116"/>
    <lineage>
        <taxon>Eukaryota</taxon>
        <taxon>Fungi</taxon>
        <taxon>Dikarya</taxon>
        <taxon>Basidiomycota</taxon>
        <taxon>Agaricomycotina</taxon>
        <taxon>Agaricomycetes</taxon>
        <taxon>Agaricomycetidae</taxon>
        <taxon>Agaricales</taxon>
        <taxon>Agaricineae</taxon>
        <taxon>Psathyrellaceae</taxon>
        <taxon>Ephemerocybe</taxon>
    </lineage>
</organism>
<sequence>MPQSARTSRPTPKLTSNVAERAKASTAVYIQHHHQKCGDCAVINGTALEAVRLLSLKVRRLGTASTLSHSEHQTCRYPIDDLEQGEEEDTGFFEDEYDDNAVVVRYVGSRYIPVLVLSPRWQQRARPSLVIKGLRFSKYLAREITSTLGAVALFLKSTIQ</sequence>
<accession>A0A8H5FDS6</accession>
<evidence type="ECO:0000313" key="2">
    <source>
        <dbReference type="Proteomes" id="UP000541558"/>
    </source>
</evidence>
<reference evidence="1 2" key="1">
    <citation type="journal article" date="2020" name="ISME J.">
        <title>Uncovering the hidden diversity of litter-decomposition mechanisms in mushroom-forming fungi.</title>
        <authorList>
            <person name="Floudas D."/>
            <person name="Bentzer J."/>
            <person name="Ahren D."/>
            <person name="Johansson T."/>
            <person name="Persson P."/>
            <person name="Tunlid A."/>
        </authorList>
    </citation>
    <scope>NUCLEOTIDE SEQUENCE [LARGE SCALE GENOMIC DNA]</scope>
    <source>
        <strain evidence="1 2">CBS 175.51</strain>
    </source>
</reference>
<evidence type="ECO:0000313" key="1">
    <source>
        <dbReference type="EMBL" id="KAF5333119.1"/>
    </source>
</evidence>
<keyword evidence="2" id="KW-1185">Reference proteome</keyword>
<name>A0A8H5FDS6_9AGAR</name>
<proteinExistence type="predicted"/>
<gene>
    <name evidence="1" type="ORF">D9611_002841</name>
</gene>
<dbReference type="AlphaFoldDB" id="A0A8H5FDS6"/>